<evidence type="ECO:0000313" key="6">
    <source>
        <dbReference type="EMBL" id="GJQ13079.1"/>
    </source>
</evidence>
<keyword evidence="2" id="KW-0812">Transmembrane</keyword>
<evidence type="ECO:0000313" key="5">
    <source>
        <dbReference type="EMBL" id="GJQ10112.1"/>
    </source>
</evidence>
<dbReference type="EMBL" id="BQMJ01000013">
    <property type="protein sequence ID" value="GJQ10112.1"/>
    <property type="molecule type" value="Genomic_DNA"/>
</dbReference>
<evidence type="ECO:0000256" key="2">
    <source>
        <dbReference type="SAM" id="Phobius"/>
    </source>
</evidence>
<keyword evidence="2" id="KW-0472">Membrane</keyword>
<protein>
    <recommendedName>
        <fullName evidence="8">Glutamate N-acetyltransferase</fullName>
    </recommendedName>
</protein>
<name>A0A9C7PYV2_9RHOD</name>
<evidence type="ECO:0000259" key="4">
    <source>
        <dbReference type="Pfam" id="PF24160"/>
    </source>
</evidence>
<feature type="transmembrane region" description="Helical" evidence="2">
    <location>
        <begin position="351"/>
        <end position="369"/>
    </location>
</feature>
<evidence type="ECO:0000313" key="7">
    <source>
        <dbReference type="Proteomes" id="UP001061958"/>
    </source>
</evidence>
<sequence>MAFCGYSTTSFLGRSKNRKLFLDKHNLFIISRPCSTLGSHRGFQAAGSSLNPCCYCCRITNWFLPCYKRNIHNAFKLLFAVSKTDKANLALGFILLGALYRASSYSRLFKQRVLPNKQYLLYETSPHERFDYFMNPQNGELLIAGSNDCRTIWRKILDLLYSSFLPENCKKTVSKDYFWFTTFNFLQNVVNCCIGVISTQQLLRAVGLSSTQGIGKSASLNWVLKDGIGRLGAIIFGSFIGNRFDADPKRWRLWGDILYAFGIGTEIISPMLSRYFLLVASLANMVKATSYMLRLPTTAAIRRSFAKRENFGDISAKANSQEVLSNLIGTFLGIGLSIILGHSWWQLCIAYIVYFIMFFLLNYLGVKGLQLRTLNLQRSLLLGWSYWKHFQVSTVEEVNYRENVILPSIMSFGRCIRVGVSLRDIHLTGAELATLLDKYRQAKYLLTVQHGKIYIVFHMEARVKDELQAILQATFLSQENGCTCVDKLEQSYATAKEHLERFILELKSKGWKTEEFLHSGAQKYRAFWNVKPTNWKLSNSSSVANLAFTEAKTNCELL</sequence>
<organism evidence="6 7">
    <name type="scientific">Galdieria partita</name>
    <dbReference type="NCBI Taxonomy" id="83374"/>
    <lineage>
        <taxon>Eukaryota</taxon>
        <taxon>Rhodophyta</taxon>
        <taxon>Bangiophyceae</taxon>
        <taxon>Galdieriales</taxon>
        <taxon>Galdieriaceae</taxon>
        <taxon>Galdieria</taxon>
    </lineage>
</organism>
<feature type="transmembrane region" description="Helical" evidence="2">
    <location>
        <begin position="323"/>
        <end position="345"/>
    </location>
</feature>
<dbReference type="Pfam" id="PF24160">
    <property type="entry name" value="UVB_sens_C"/>
    <property type="match status" value="1"/>
</dbReference>
<feature type="domain" description="Protein root UVB sensitive/RUS" evidence="3">
    <location>
        <begin position="153"/>
        <end position="386"/>
    </location>
</feature>
<dbReference type="InterPro" id="IPR006968">
    <property type="entry name" value="RUS_fam"/>
</dbReference>
<dbReference type="OrthoDB" id="4476at2759"/>
<dbReference type="PANTHER" id="PTHR12770:SF22">
    <property type="entry name" value="PROTEIN ROOT UVB SENSITIVE 1, CHLOROPLASTIC"/>
    <property type="match status" value="1"/>
</dbReference>
<dbReference type="Pfam" id="PF04884">
    <property type="entry name" value="UVB_sens_prot"/>
    <property type="match status" value="1"/>
</dbReference>
<comment type="similarity">
    <text evidence="1">Belongs to the RUS1 family.</text>
</comment>
<keyword evidence="7" id="KW-1185">Reference proteome</keyword>
<dbReference type="EMBL" id="BQMJ01000039">
    <property type="protein sequence ID" value="GJQ13079.1"/>
    <property type="molecule type" value="Genomic_DNA"/>
</dbReference>
<proteinExistence type="inferred from homology"/>
<dbReference type="InterPro" id="IPR055412">
    <property type="entry name" value="UVB_sens_C"/>
</dbReference>
<dbReference type="InterPro" id="IPR054549">
    <property type="entry name" value="UVB_sens_RUS_dom"/>
</dbReference>
<comment type="caution">
    <text evidence="6">The sequence shown here is derived from an EMBL/GenBank/DDBJ whole genome shotgun (WGS) entry which is preliminary data.</text>
</comment>
<dbReference type="Proteomes" id="UP001061958">
    <property type="component" value="Unassembled WGS sequence"/>
</dbReference>
<dbReference type="AlphaFoldDB" id="A0A9C7PYV2"/>
<reference evidence="6" key="1">
    <citation type="journal article" date="2022" name="Proc. Natl. Acad. Sci. U.S.A.">
        <title>Life cycle and functional genomics of the unicellular red alga Galdieria for elucidating algal and plant evolution and industrial use.</title>
        <authorList>
            <person name="Hirooka S."/>
            <person name="Itabashi T."/>
            <person name="Ichinose T.M."/>
            <person name="Onuma R."/>
            <person name="Fujiwara T."/>
            <person name="Yamashita S."/>
            <person name="Jong L.W."/>
            <person name="Tomita R."/>
            <person name="Iwane A.H."/>
            <person name="Miyagishima S.Y."/>
        </authorList>
    </citation>
    <scope>NUCLEOTIDE SEQUENCE</scope>
    <source>
        <strain evidence="6">NBRC 102759</strain>
    </source>
</reference>
<dbReference type="PANTHER" id="PTHR12770">
    <property type="entry name" value="RUS1 FAMILY PROTEIN C16ORF58"/>
    <property type="match status" value="1"/>
</dbReference>
<gene>
    <name evidence="5" type="ORF">GpartN1_g1903.t1</name>
    <name evidence="6" type="ORF">GpartN1_g4870.t1</name>
</gene>
<evidence type="ECO:0008006" key="8">
    <source>
        <dbReference type="Google" id="ProtNLM"/>
    </source>
</evidence>
<accession>A0A9C7PYV2</accession>
<evidence type="ECO:0000259" key="3">
    <source>
        <dbReference type="Pfam" id="PF04884"/>
    </source>
</evidence>
<keyword evidence="2" id="KW-1133">Transmembrane helix</keyword>
<evidence type="ECO:0000256" key="1">
    <source>
        <dbReference type="ARBA" id="ARBA00007558"/>
    </source>
</evidence>
<reference evidence="6" key="2">
    <citation type="submission" date="2022-01" db="EMBL/GenBank/DDBJ databases">
        <authorList>
            <person name="Hirooka S."/>
            <person name="Miyagishima S.Y."/>
        </authorList>
    </citation>
    <scope>NUCLEOTIDE SEQUENCE</scope>
    <source>
        <strain evidence="6">NBRC 102759</strain>
    </source>
</reference>
<feature type="domain" description="Root UVB sensitive protein C-terminal" evidence="4">
    <location>
        <begin position="392"/>
        <end position="513"/>
    </location>
</feature>